<dbReference type="Gene3D" id="2.40.40.10">
    <property type="entry name" value="RlpA-like domain"/>
    <property type="match status" value="1"/>
</dbReference>
<protein>
    <submittedName>
        <fullName evidence="4">B2-aldehyde-forming enzyme</fullName>
    </submittedName>
</protein>
<accession>A0A0D0VCH0</accession>
<dbReference type="PANTHER" id="PTHR31836">
    <property type="match status" value="1"/>
</dbReference>
<evidence type="ECO:0000256" key="1">
    <source>
        <dbReference type="ARBA" id="ARBA00022729"/>
    </source>
</evidence>
<gene>
    <name evidence="4" type="ORF">I312_06619</name>
</gene>
<sequence>MLALFALFQLLPILALAAHSPPQRRAHERARKNYEQTHGRNAEDTPSIVERDNHYDNRTIVERDHFDNRTLTPRGTTYTGVGTFYYTGLGACGLNSQDSDFMVALNSAQYGSGYPGPQCFKYITIQMGSTTIGGVEILDECPTCDYGSLDLSPGLFTHFADYDAGTIHITWWFDDDSPASTSTSETPTSTYVPPTSTWVAPSSSSTSTYVWVPPSSSSTSEWVEPSTSPTPSSTSQWYSPPAETSTSTTPTSTWVAPSSTSTSSWVESSTISAPNSTIASSYSSASAAVNSTNPYAIISNASNSSVSDTISSNTGVSGGSSSEASVEVVGNLEMISALAAQYGQLVVEAALQN</sequence>
<dbReference type="InterPro" id="IPR036908">
    <property type="entry name" value="RlpA-like_sf"/>
</dbReference>
<dbReference type="SUPFAM" id="SSF50685">
    <property type="entry name" value="Barwin-like endoglucanases"/>
    <property type="match status" value="1"/>
</dbReference>
<feature type="signal peptide" evidence="3">
    <location>
        <begin position="1"/>
        <end position="17"/>
    </location>
</feature>
<proteinExistence type="predicted"/>
<organism evidence="4">
    <name type="scientific">Cryptococcus bacillisporus CA1280</name>
    <dbReference type="NCBI Taxonomy" id="1296109"/>
    <lineage>
        <taxon>Eukaryota</taxon>
        <taxon>Fungi</taxon>
        <taxon>Dikarya</taxon>
        <taxon>Basidiomycota</taxon>
        <taxon>Agaricomycotina</taxon>
        <taxon>Tremellomycetes</taxon>
        <taxon>Tremellales</taxon>
        <taxon>Cryptococcaceae</taxon>
        <taxon>Cryptococcus</taxon>
        <taxon>Cryptococcus gattii species complex</taxon>
    </lineage>
</organism>
<name>A0A0D0VCH0_CRYGA</name>
<feature type="region of interest" description="Disordered" evidence="2">
    <location>
        <begin position="182"/>
        <end position="267"/>
    </location>
</feature>
<feature type="region of interest" description="Disordered" evidence="2">
    <location>
        <begin position="21"/>
        <end position="46"/>
    </location>
</feature>
<dbReference type="AlphaFoldDB" id="A0A0D0VCH0"/>
<dbReference type="OrthoDB" id="623670at2759"/>
<dbReference type="InterPro" id="IPR051477">
    <property type="entry name" value="Expansin_CellWall"/>
</dbReference>
<dbReference type="CDD" id="cd22191">
    <property type="entry name" value="DPBB_RlpA_EXP_N-like"/>
    <property type="match status" value="1"/>
</dbReference>
<evidence type="ECO:0000256" key="3">
    <source>
        <dbReference type="SAM" id="SignalP"/>
    </source>
</evidence>
<dbReference type="HOGENOM" id="CLU_047639_0_0_1"/>
<evidence type="ECO:0000256" key="2">
    <source>
        <dbReference type="SAM" id="MobiDB-lite"/>
    </source>
</evidence>
<dbReference type="PANTHER" id="PTHR31836:SF28">
    <property type="entry name" value="SRCR DOMAIN-CONTAINING PROTEIN-RELATED"/>
    <property type="match status" value="1"/>
</dbReference>
<keyword evidence="1 3" id="KW-0732">Signal</keyword>
<feature type="chain" id="PRO_5002223279" evidence="3">
    <location>
        <begin position="18"/>
        <end position="353"/>
    </location>
</feature>
<dbReference type="EMBL" id="KN848011">
    <property type="protein sequence ID" value="KIR44174.1"/>
    <property type="molecule type" value="Genomic_DNA"/>
</dbReference>
<feature type="compositionally biased region" description="Basic and acidic residues" evidence="2">
    <location>
        <begin position="31"/>
        <end position="46"/>
    </location>
</feature>
<evidence type="ECO:0000313" key="4">
    <source>
        <dbReference type="EMBL" id="KIR44174.1"/>
    </source>
</evidence>
<reference evidence="4" key="1">
    <citation type="submission" date="2015-01" db="EMBL/GenBank/DDBJ databases">
        <title>The Genome Sequence of Cryptococcus gattii CA1280.</title>
        <authorList>
            <consortium name="The Broad Institute Genomics Platform"/>
            <person name="Cuomo C."/>
            <person name="Litvintseva A."/>
            <person name="Chen Y."/>
            <person name="Heitman J."/>
            <person name="Sun S."/>
            <person name="Springer D."/>
            <person name="Dromer F."/>
            <person name="Young S."/>
            <person name="Zeng Q."/>
            <person name="Gargeya S."/>
            <person name="Abouelleil A."/>
            <person name="Alvarado L."/>
            <person name="Chapman S.B."/>
            <person name="Gainer-Dewar J."/>
            <person name="Goldberg J."/>
            <person name="Griggs A."/>
            <person name="Gujja S."/>
            <person name="Hansen M."/>
            <person name="Howarth C."/>
            <person name="Imamovic A."/>
            <person name="Larimer J."/>
            <person name="Murphy C."/>
            <person name="Naylor J."/>
            <person name="Pearson M."/>
            <person name="Priest M."/>
            <person name="Roberts A."/>
            <person name="Saif S."/>
            <person name="Shea T."/>
            <person name="Sykes S."/>
            <person name="Wortman J."/>
            <person name="Nusbaum C."/>
            <person name="Birren B."/>
        </authorList>
    </citation>
    <scope>NUCLEOTIDE SEQUENCE [LARGE SCALE GENOMIC DNA]</scope>
    <source>
        <strain evidence="4">CA1280</strain>
    </source>
</reference>